<protein>
    <submittedName>
        <fullName evidence="1">Uncharacterized protein</fullName>
    </submittedName>
</protein>
<dbReference type="AlphaFoldDB" id="A0AAP0NMY5"/>
<comment type="caution">
    <text evidence="1">The sequence shown here is derived from an EMBL/GenBank/DDBJ whole genome shotgun (WGS) entry which is preliminary data.</text>
</comment>
<accession>A0AAP0NMY5</accession>
<proteinExistence type="predicted"/>
<organism evidence="1 2">
    <name type="scientific">Stephania cephalantha</name>
    <dbReference type="NCBI Taxonomy" id="152367"/>
    <lineage>
        <taxon>Eukaryota</taxon>
        <taxon>Viridiplantae</taxon>
        <taxon>Streptophyta</taxon>
        <taxon>Embryophyta</taxon>
        <taxon>Tracheophyta</taxon>
        <taxon>Spermatophyta</taxon>
        <taxon>Magnoliopsida</taxon>
        <taxon>Ranunculales</taxon>
        <taxon>Menispermaceae</taxon>
        <taxon>Menispermoideae</taxon>
        <taxon>Cissampelideae</taxon>
        <taxon>Stephania</taxon>
    </lineage>
</organism>
<evidence type="ECO:0000313" key="1">
    <source>
        <dbReference type="EMBL" id="KAK9111954.1"/>
    </source>
</evidence>
<gene>
    <name evidence="1" type="ORF">Scep_019473</name>
</gene>
<name>A0AAP0NMY5_9MAGN</name>
<keyword evidence="2" id="KW-1185">Reference proteome</keyword>
<evidence type="ECO:0000313" key="2">
    <source>
        <dbReference type="Proteomes" id="UP001419268"/>
    </source>
</evidence>
<sequence>MLSQLHKLFLSRLSRWIHTFSPSLCHEALTSSLPLSMDSFSIKEKRKVNTVKRNDELITIEVSFKLEFKFGLVNSWVIKSVWRSLLINLRV</sequence>
<dbReference type="EMBL" id="JBBNAG010000008">
    <property type="protein sequence ID" value="KAK9111954.1"/>
    <property type="molecule type" value="Genomic_DNA"/>
</dbReference>
<reference evidence="1 2" key="1">
    <citation type="submission" date="2024-01" db="EMBL/GenBank/DDBJ databases">
        <title>Genome assemblies of Stephania.</title>
        <authorList>
            <person name="Yang L."/>
        </authorList>
    </citation>
    <scope>NUCLEOTIDE SEQUENCE [LARGE SCALE GENOMIC DNA]</scope>
    <source>
        <strain evidence="1">JXDWG</strain>
        <tissue evidence="1">Leaf</tissue>
    </source>
</reference>
<dbReference type="Proteomes" id="UP001419268">
    <property type="component" value="Unassembled WGS sequence"/>
</dbReference>